<dbReference type="SUPFAM" id="SSF56112">
    <property type="entry name" value="Protein kinase-like (PK-like)"/>
    <property type="match status" value="2"/>
</dbReference>
<dbReference type="Gramene" id="CDF34553">
    <property type="protein sequence ID" value="CDF34553"/>
    <property type="gene ID" value="CHC_T00003164001"/>
</dbReference>
<evidence type="ECO:0000313" key="3">
    <source>
        <dbReference type="Proteomes" id="UP000012073"/>
    </source>
</evidence>
<sequence>MHISRIRSICSSHTDGHGHQSASPWRRIGWFRQTEFWALSVIMRHGMNVIGRLTQKRNKAYSTVLSCKVDKICLNSTPVQNWRHDGSIYLKASHPSVPEPKLTLTVSATLPGFVPKILAVDGSRNAMLQIGAQHLEYSDPKAVMAMLANLHISSIQHIDVLRAGGVPYRGLPWISSNIANILQHPVLDLCRDKETLNSLRNRVDELQDICSVLLRYNIPDTLVHGDCSEANMKRGLEEENRLCFIDWANCCIAPPFFDLYRMTLEDSWSDNAFKNSKESYFETWTGFACQWKMAEAFLLISPIFMCYNLSVLLATYEMLEPVEQRSLVQILEDRVGYICETLDQYRDTGSDTWQGDGEEPSTYHFVIPSPLKCAVLVHRARSEMRLPVLSPPRTEAYEWVINWARDTDVLHDIVKAELGLNLCVLRPLWVRPNCRYGTEEVVLLAEILDVDFEVPRGLEWIEYKEALESPWKVIGHELEPRSLLSAIVDDISNSRLPKNRVPWRSSGWFKETANWITAVLQENNMKLEQPIAIMRNTFASCVLRCHVRPFVEPTSGAPRKDDILYVKALHSRLLKASMIAVIHEVVTEIAPAMVAVNEARNMCMERSVASSRCPSINTELLMKTIAGVHKRSVPHLEVLKHAGVPVYTAKWLLSNVKEILGCSLVIESGDNVSVAKLRANVPRLESCLKELSSYGIPHTLLHGDLHSLNIGDAVDNSFHHIFDWNSAYIGHPFSDFVVTRFSEDDPEDEQELAEKVYFQYWREYGEPKALQRVSQLALISYFCINLHRLQKVSEVVEKVDYGSVEVLCKESIENVLHGLEVLDRVDDGQ</sequence>
<dbReference type="Pfam" id="PF01636">
    <property type="entry name" value="APH"/>
    <property type="match status" value="1"/>
</dbReference>
<protein>
    <recommendedName>
        <fullName evidence="1">Aminoglycoside phosphotransferase domain-containing protein</fullName>
    </recommendedName>
</protein>
<accession>R7Q9W5</accession>
<evidence type="ECO:0000313" key="2">
    <source>
        <dbReference type="EMBL" id="CDF34553.1"/>
    </source>
</evidence>
<dbReference type="KEGG" id="ccp:CHC_T00003164001"/>
<dbReference type="Gene3D" id="3.90.1200.10">
    <property type="match status" value="2"/>
</dbReference>
<dbReference type="EMBL" id="HG001697">
    <property type="protein sequence ID" value="CDF34553.1"/>
    <property type="molecule type" value="Genomic_DNA"/>
</dbReference>
<dbReference type="Proteomes" id="UP000012073">
    <property type="component" value="Unassembled WGS sequence"/>
</dbReference>
<dbReference type="InterPro" id="IPR011009">
    <property type="entry name" value="Kinase-like_dom_sf"/>
</dbReference>
<dbReference type="GeneID" id="17322089"/>
<dbReference type="PANTHER" id="PTHR21310">
    <property type="entry name" value="AMINOGLYCOSIDE PHOSPHOTRANSFERASE-RELATED-RELATED"/>
    <property type="match status" value="1"/>
</dbReference>
<proteinExistence type="predicted"/>
<feature type="domain" description="Aminoglycoside phosphotransferase" evidence="1">
    <location>
        <begin position="199"/>
        <end position="277"/>
    </location>
</feature>
<name>R7Q9W5_CHOCR</name>
<dbReference type="InterPro" id="IPR051678">
    <property type="entry name" value="AGP_Transferase"/>
</dbReference>
<dbReference type="OrthoDB" id="9312at2759"/>
<gene>
    <name evidence="2" type="ORF">CHC_T00003164001</name>
</gene>
<dbReference type="RefSeq" id="XP_005714372.1">
    <property type="nucleotide sequence ID" value="XM_005714315.1"/>
</dbReference>
<organism evidence="2 3">
    <name type="scientific">Chondrus crispus</name>
    <name type="common">Carrageen Irish moss</name>
    <name type="synonym">Polymorpha crispa</name>
    <dbReference type="NCBI Taxonomy" id="2769"/>
    <lineage>
        <taxon>Eukaryota</taxon>
        <taxon>Rhodophyta</taxon>
        <taxon>Florideophyceae</taxon>
        <taxon>Rhodymeniophycidae</taxon>
        <taxon>Gigartinales</taxon>
        <taxon>Gigartinaceae</taxon>
        <taxon>Chondrus</taxon>
    </lineage>
</organism>
<dbReference type="InterPro" id="IPR002575">
    <property type="entry name" value="Aminoglycoside_PTrfase"/>
</dbReference>
<dbReference type="AlphaFoldDB" id="R7Q9W5"/>
<evidence type="ECO:0000259" key="1">
    <source>
        <dbReference type="Pfam" id="PF01636"/>
    </source>
</evidence>
<reference evidence="3" key="1">
    <citation type="journal article" date="2013" name="Proc. Natl. Acad. Sci. U.S.A.">
        <title>Genome structure and metabolic features in the red seaweed Chondrus crispus shed light on evolution of the Archaeplastida.</title>
        <authorList>
            <person name="Collen J."/>
            <person name="Porcel B."/>
            <person name="Carre W."/>
            <person name="Ball S.G."/>
            <person name="Chaparro C."/>
            <person name="Tonon T."/>
            <person name="Barbeyron T."/>
            <person name="Michel G."/>
            <person name="Noel B."/>
            <person name="Valentin K."/>
            <person name="Elias M."/>
            <person name="Artiguenave F."/>
            <person name="Arun A."/>
            <person name="Aury J.M."/>
            <person name="Barbosa-Neto J.F."/>
            <person name="Bothwell J.H."/>
            <person name="Bouget F.Y."/>
            <person name="Brillet L."/>
            <person name="Cabello-Hurtado F."/>
            <person name="Capella-Gutierrez S."/>
            <person name="Charrier B."/>
            <person name="Cladiere L."/>
            <person name="Cock J.M."/>
            <person name="Coelho S.M."/>
            <person name="Colleoni C."/>
            <person name="Czjzek M."/>
            <person name="Da Silva C."/>
            <person name="Delage L."/>
            <person name="Denoeud F."/>
            <person name="Deschamps P."/>
            <person name="Dittami S.M."/>
            <person name="Gabaldon T."/>
            <person name="Gachon C.M."/>
            <person name="Groisillier A."/>
            <person name="Herve C."/>
            <person name="Jabbari K."/>
            <person name="Katinka M."/>
            <person name="Kloareg B."/>
            <person name="Kowalczyk N."/>
            <person name="Labadie K."/>
            <person name="Leblanc C."/>
            <person name="Lopez P.J."/>
            <person name="McLachlan D.H."/>
            <person name="Meslet-Cladiere L."/>
            <person name="Moustafa A."/>
            <person name="Nehr Z."/>
            <person name="Nyvall Collen P."/>
            <person name="Panaud O."/>
            <person name="Partensky F."/>
            <person name="Poulain J."/>
            <person name="Rensing S.A."/>
            <person name="Rousvoal S."/>
            <person name="Samson G."/>
            <person name="Symeonidi A."/>
            <person name="Weissenbach J."/>
            <person name="Zambounis A."/>
            <person name="Wincker P."/>
            <person name="Boyen C."/>
        </authorList>
    </citation>
    <scope>NUCLEOTIDE SEQUENCE [LARGE SCALE GENOMIC DNA]</scope>
    <source>
        <strain evidence="3">cv. Stackhouse</strain>
    </source>
</reference>
<keyword evidence="3" id="KW-1185">Reference proteome</keyword>